<dbReference type="OrthoDB" id="9798201at2"/>
<dbReference type="InterPro" id="IPR023393">
    <property type="entry name" value="START-like_dom_sf"/>
</dbReference>
<evidence type="ECO:0000313" key="3">
    <source>
        <dbReference type="EMBL" id="TCC07327.1"/>
    </source>
</evidence>
<name>A0A4R0H8Y7_9ACTN</name>
<keyword evidence="4" id="KW-1185">Reference proteome</keyword>
<sequence>MRELTAVADLPVPPAVAFEIFTDEFGRWWPPEFSWSGAELLTDMGLLDGVLYELGPHGMQWDWGRVLRWEPGRRLVFSWQIGPDRVPVPRAEDATEVEVTFEGSTVTVAHRGWERHGEAGAEYRGNFEQVWPYALGRFTEYAANRPS</sequence>
<reference evidence="3 4" key="1">
    <citation type="submission" date="2019-02" db="EMBL/GenBank/DDBJ databases">
        <title>Kribbella capetownensis sp. nov. and Kribbella speibonae sp. nov., isolated from soil.</title>
        <authorList>
            <person name="Curtis S.M."/>
            <person name="Norton I."/>
            <person name="Everest G.J."/>
            <person name="Meyers P.R."/>
        </authorList>
    </citation>
    <scope>NUCLEOTIDE SEQUENCE [LARGE SCALE GENOMIC DNA]</scope>
    <source>
        <strain evidence="3 4">KCTC 29219</strain>
    </source>
</reference>
<organism evidence="3 4">
    <name type="scientific">Kribbella soli</name>
    <dbReference type="NCBI Taxonomy" id="1124743"/>
    <lineage>
        <taxon>Bacteria</taxon>
        <taxon>Bacillati</taxon>
        <taxon>Actinomycetota</taxon>
        <taxon>Actinomycetes</taxon>
        <taxon>Propionibacteriales</taxon>
        <taxon>Kribbellaceae</taxon>
        <taxon>Kribbella</taxon>
    </lineage>
</organism>
<dbReference type="EMBL" id="SJJZ01000002">
    <property type="protein sequence ID" value="TCC07327.1"/>
    <property type="molecule type" value="Genomic_DNA"/>
</dbReference>
<dbReference type="InterPro" id="IPR013538">
    <property type="entry name" value="ASHA1/2-like_C"/>
</dbReference>
<evidence type="ECO:0000313" key="4">
    <source>
        <dbReference type="Proteomes" id="UP000292346"/>
    </source>
</evidence>
<dbReference type="AlphaFoldDB" id="A0A4R0H8Y7"/>
<evidence type="ECO:0000259" key="2">
    <source>
        <dbReference type="Pfam" id="PF08327"/>
    </source>
</evidence>
<gene>
    <name evidence="3" type="ORF">E0H45_15095</name>
</gene>
<feature type="domain" description="Activator of Hsp90 ATPase homologue 1/2-like C-terminal" evidence="2">
    <location>
        <begin position="12"/>
        <end position="142"/>
    </location>
</feature>
<dbReference type="Proteomes" id="UP000292346">
    <property type="component" value="Unassembled WGS sequence"/>
</dbReference>
<dbReference type="RefSeq" id="WP_131337970.1">
    <property type="nucleotide sequence ID" value="NZ_SJJZ01000002.1"/>
</dbReference>
<dbReference type="Pfam" id="PF08327">
    <property type="entry name" value="AHSA1"/>
    <property type="match status" value="1"/>
</dbReference>
<dbReference type="Gene3D" id="3.30.530.20">
    <property type="match status" value="1"/>
</dbReference>
<accession>A0A4R0H8Y7</accession>
<proteinExistence type="inferred from homology"/>
<protein>
    <submittedName>
        <fullName evidence="3">ATPase</fullName>
    </submittedName>
</protein>
<dbReference type="SUPFAM" id="SSF55961">
    <property type="entry name" value="Bet v1-like"/>
    <property type="match status" value="1"/>
</dbReference>
<comment type="similarity">
    <text evidence="1">Belongs to the AHA1 family.</text>
</comment>
<evidence type="ECO:0000256" key="1">
    <source>
        <dbReference type="ARBA" id="ARBA00006817"/>
    </source>
</evidence>
<comment type="caution">
    <text evidence="3">The sequence shown here is derived from an EMBL/GenBank/DDBJ whole genome shotgun (WGS) entry which is preliminary data.</text>
</comment>